<dbReference type="SUPFAM" id="SSF47954">
    <property type="entry name" value="Cyclin-like"/>
    <property type="match status" value="2"/>
</dbReference>
<dbReference type="AlphaFoldDB" id="A0AA88S135"/>
<dbReference type="Pfam" id="PF21797">
    <property type="entry name" value="CycT2-like_C"/>
    <property type="match status" value="1"/>
</dbReference>
<dbReference type="InterPro" id="IPR006671">
    <property type="entry name" value="Cyclin_N"/>
</dbReference>
<dbReference type="InterPro" id="IPR013763">
    <property type="entry name" value="Cyclin-like_dom"/>
</dbReference>
<evidence type="ECO:0000256" key="6">
    <source>
        <dbReference type="SAM" id="MobiDB-lite"/>
    </source>
</evidence>
<evidence type="ECO:0000256" key="3">
    <source>
        <dbReference type="ARBA" id="ARBA00023306"/>
    </source>
</evidence>
<organism evidence="8 9">
    <name type="scientific">Escallonia rubra</name>
    <dbReference type="NCBI Taxonomy" id="112253"/>
    <lineage>
        <taxon>Eukaryota</taxon>
        <taxon>Viridiplantae</taxon>
        <taxon>Streptophyta</taxon>
        <taxon>Embryophyta</taxon>
        <taxon>Tracheophyta</taxon>
        <taxon>Spermatophyta</taxon>
        <taxon>Magnoliopsida</taxon>
        <taxon>eudicotyledons</taxon>
        <taxon>Gunneridae</taxon>
        <taxon>Pentapetalae</taxon>
        <taxon>asterids</taxon>
        <taxon>campanulids</taxon>
        <taxon>Escalloniales</taxon>
        <taxon>Escalloniaceae</taxon>
        <taxon>Escallonia</taxon>
    </lineage>
</organism>
<feature type="region of interest" description="Disordered" evidence="6">
    <location>
        <begin position="272"/>
        <end position="298"/>
    </location>
</feature>
<protein>
    <recommendedName>
        <fullName evidence="7">Cyclin-like domain-containing protein</fullName>
    </recommendedName>
</protein>
<name>A0AA88S135_9ASTE</name>
<dbReference type="EMBL" id="JAVXUO010000239">
    <property type="protein sequence ID" value="KAK2994137.1"/>
    <property type="molecule type" value="Genomic_DNA"/>
</dbReference>
<dbReference type="CDD" id="cd20588">
    <property type="entry name" value="CYCLIN_AcCycT_rpt2"/>
    <property type="match status" value="1"/>
</dbReference>
<proteinExistence type="inferred from homology"/>
<dbReference type="SMART" id="SM00385">
    <property type="entry name" value="CYCLIN"/>
    <property type="match status" value="2"/>
</dbReference>
<dbReference type="Pfam" id="PF00134">
    <property type="entry name" value="Cyclin_N"/>
    <property type="match status" value="1"/>
</dbReference>
<evidence type="ECO:0000313" key="8">
    <source>
        <dbReference type="EMBL" id="KAK2994137.1"/>
    </source>
</evidence>
<keyword evidence="2 5" id="KW-0195">Cyclin</keyword>
<evidence type="ECO:0000256" key="2">
    <source>
        <dbReference type="ARBA" id="ARBA00023127"/>
    </source>
</evidence>
<feature type="domain" description="Cyclin-like" evidence="7">
    <location>
        <begin position="66"/>
        <end position="168"/>
    </location>
</feature>
<dbReference type="GO" id="GO:0006357">
    <property type="term" value="P:regulation of transcription by RNA polymerase II"/>
    <property type="evidence" value="ECO:0007669"/>
    <property type="project" value="InterPro"/>
</dbReference>
<sequence length="443" mass="50543">MAGQLPGNRSWLGIARDENSSYLHEELQCYTRKWYFSKEEIEDHSPSRSDGIDQKEESHLRKLYCSFLQELGMELKVPQVTIATAVMLCHRFYMRQSHARNDWQTIATVCMFLACKAEETPRWLSDVVVVAYKLMYKWDPSAPQRIKQKEVYDKQRELILIGERLLLATVAFDLNIEHPYKPLVAALKKLETSHKDLVKVAWNFVNDWLRTTICLQYKPHYIAAGSIFLAAKFQKVKLPTVNGKVWWMQFDVTPKRLEEVIQQMMGLLEQNRKQVQPPVRRTVTDSKPGIGKAKSDSPQSCIISSGSVVAQDTRTLPPKEANPAISNCSQEHKCVEVQDVTKQASHCQTSDCGSAGSVVEDCDGKPRAGKADKDSSLKIASVAGTEVDVTRIKELKRKRLDRISNMKSIKTMEDEIDSEVWIEKELENGIESHSAAIEKRRRF</sequence>
<dbReference type="Proteomes" id="UP001187471">
    <property type="component" value="Unassembled WGS sequence"/>
</dbReference>
<dbReference type="InterPro" id="IPR043198">
    <property type="entry name" value="Cyclin/Ssn8"/>
</dbReference>
<accession>A0AA88S135</accession>
<dbReference type="GO" id="GO:0016538">
    <property type="term" value="F:cyclin-dependent protein serine/threonine kinase regulator activity"/>
    <property type="evidence" value="ECO:0007669"/>
    <property type="project" value="InterPro"/>
</dbReference>
<evidence type="ECO:0000259" key="7">
    <source>
        <dbReference type="SMART" id="SM00385"/>
    </source>
</evidence>
<dbReference type="GO" id="GO:0051301">
    <property type="term" value="P:cell division"/>
    <property type="evidence" value="ECO:0007669"/>
    <property type="project" value="UniProtKB-KW"/>
</dbReference>
<dbReference type="InterPro" id="IPR036915">
    <property type="entry name" value="Cyclin-like_sf"/>
</dbReference>
<dbReference type="CDD" id="cd20587">
    <property type="entry name" value="CYCLIN_AcCycT_rpt1"/>
    <property type="match status" value="1"/>
</dbReference>
<dbReference type="PANTHER" id="PTHR10026">
    <property type="entry name" value="CYCLIN"/>
    <property type="match status" value="1"/>
</dbReference>
<evidence type="ECO:0000313" key="9">
    <source>
        <dbReference type="Proteomes" id="UP001187471"/>
    </source>
</evidence>
<evidence type="ECO:0000256" key="4">
    <source>
        <dbReference type="ARBA" id="ARBA00061204"/>
    </source>
</evidence>
<keyword evidence="1" id="KW-0132">Cell division</keyword>
<evidence type="ECO:0000256" key="5">
    <source>
        <dbReference type="RuleBase" id="RU000383"/>
    </source>
</evidence>
<comment type="similarity">
    <text evidence="4">Belongs to the cyclin family. Cyclin T subfamily.</text>
</comment>
<reference evidence="8" key="1">
    <citation type="submission" date="2022-12" db="EMBL/GenBank/DDBJ databases">
        <title>Draft genome assemblies for two species of Escallonia (Escalloniales).</title>
        <authorList>
            <person name="Chanderbali A."/>
            <person name="Dervinis C."/>
            <person name="Anghel I."/>
            <person name="Soltis D."/>
            <person name="Soltis P."/>
            <person name="Zapata F."/>
        </authorList>
    </citation>
    <scope>NUCLEOTIDE SEQUENCE</scope>
    <source>
        <strain evidence="8">UCBG92.1500</strain>
        <tissue evidence="8">Leaf</tissue>
    </source>
</reference>
<keyword evidence="9" id="KW-1185">Reference proteome</keyword>
<feature type="domain" description="Cyclin-like" evidence="7">
    <location>
        <begin position="181"/>
        <end position="269"/>
    </location>
</feature>
<evidence type="ECO:0000256" key="1">
    <source>
        <dbReference type="ARBA" id="ARBA00022618"/>
    </source>
</evidence>
<gene>
    <name evidence="8" type="ORF">RJ640_020942</name>
</gene>
<dbReference type="FunFam" id="1.10.472.10:FF:000026">
    <property type="entry name" value="Cyclin-T1-5 like"/>
    <property type="match status" value="1"/>
</dbReference>
<keyword evidence="3" id="KW-0131">Cell cycle</keyword>
<comment type="caution">
    <text evidence="8">The sequence shown here is derived from an EMBL/GenBank/DDBJ whole genome shotgun (WGS) entry which is preliminary data.</text>
</comment>
<dbReference type="Gene3D" id="1.10.472.10">
    <property type="entry name" value="Cyclin-like"/>
    <property type="match status" value="2"/>
</dbReference>